<comment type="caution">
    <text evidence="3">The sequence shown here is derived from an EMBL/GenBank/DDBJ whole genome shotgun (WGS) entry which is preliminary data.</text>
</comment>
<dbReference type="NCBIfam" id="NF006769">
    <property type="entry name" value="PRK09290.1-3"/>
    <property type="match status" value="1"/>
</dbReference>
<keyword evidence="2 3" id="KW-0378">Hydrolase</keyword>
<dbReference type="InterPro" id="IPR010158">
    <property type="entry name" value="Amidase_Cbmase"/>
</dbReference>
<dbReference type="PIRSF" id="PIRSF001235">
    <property type="entry name" value="Amidase_carbamoylase"/>
    <property type="match status" value="1"/>
</dbReference>
<dbReference type="InterPro" id="IPR036264">
    <property type="entry name" value="Bact_exopeptidase_dim_dom"/>
</dbReference>
<dbReference type="InterPro" id="IPR002933">
    <property type="entry name" value="Peptidase_M20"/>
</dbReference>
<gene>
    <name evidence="3" type="ORF">JZX89_16080</name>
</gene>
<dbReference type="EMBL" id="JAFLNA010000008">
    <property type="protein sequence ID" value="MBO0132253.1"/>
    <property type="molecule type" value="Genomic_DNA"/>
</dbReference>
<dbReference type="Gene3D" id="3.30.70.360">
    <property type="match status" value="1"/>
</dbReference>
<comment type="similarity">
    <text evidence="1">Belongs to the peptidase M20 family.</text>
</comment>
<evidence type="ECO:0000256" key="1">
    <source>
        <dbReference type="ARBA" id="ARBA00006153"/>
    </source>
</evidence>
<dbReference type="CDD" id="cd03884">
    <property type="entry name" value="M20_bAS"/>
    <property type="match status" value="1"/>
</dbReference>
<name>A0ABS3EKX2_9HYPH</name>
<dbReference type="Proteomes" id="UP000664699">
    <property type="component" value="Unassembled WGS sequence"/>
</dbReference>
<evidence type="ECO:0000313" key="3">
    <source>
        <dbReference type="EMBL" id="MBO0132253.1"/>
    </source>
</evidence>
<accession>A0ABS3EKX2</accession>
<sequence length="412" mass="43839">MKAQTNATAHVNGDRLWNSILAMAEIGATENGGSNRLAFSDEDNRGRSLFASWCEDAGMTVSTDRFGNMYAHRPGTTQDDPLVIGSHLDTQPKGGRFDGVLGVLGGLEVIRALNDAEIQTDRPIVLVNWTNEEGAVLTPMMGSAVFAGSLPLAEALENRLPDGRSVATALSAMERGAGTAAFGFPISAYLELHIEQGPVLEDEKLTIGVVTGGIGFRRYRIRFEGQEAHAGPTPMTARKDPVVAGSRAIVFADDLARRVQDARSTVGTFDVIGGSPNTVASQVEFTLDLRHPESDIIARMETEFLDMLEKISSQTGTSVRHQLVANSPPAPFDPRVVAVIDDAVQALGLSSRRLPSGAGHDACNISRKYPTGMIFVPSVGGISHNEIEYTSKADCASGAQVLLGAVLELSKL</sequence>
<dbReference type="RefSeq" id="WP_207134691.1">
    <property type="nucleotide sequence ID" value="NZ_JAFLNA010000008.1"/>
</dbReference>
<keyword evidence="4" id="KW-1185">Reference proteome</keyword>
<dbReference type="SUPFAM" id="SSF55031">
    <property type="entry name" value="Bacterial exopeptidase dimerisation domain"/>
    <property type="match status" value="1"/>
</dbReference>
<dbReference type="Pfam" id="PF01546">
    <property type="entry name" value="Peptidase_M20"/>
    <property type="match status" value="1"/>
</dbReference>
<dbReference type="Gene3D" id="3.40.630.10">
    <property type="entry name" value="Zn peptidases"/>
    <property type="match status" value="1"/>
</dbReference>
<dbReference type="NCBIfam" id="TIGR01879">
    <property type="entry name" value="hydantase"/>
    <property type="match status" value="1"/>
</dbReference>
<dbReference type="PANTHER" id="PTHR32494">
    <property type="entry name" value="ALLANTOATE DEIMINASE-RELATED"/>
    <property type="match status" value="1"/>
</dbReference>
<reference evidence="3 4" key="1">
    <citation type="submission" date="2021-03" db="EMBL/GenBank/DDBJ databases">
        <title>Whole genome sequence of Agrobacterium sp. strain Rnr.</title>
        <authorList>
            <person name="Mafakheri H."/>
            <person name="Taghavi S.M."/>
            <person name="Nemanja K."/>
            <person name="Osdaghi E."/>
        </authorList>
    </citation>
    <scope>NUCLEOTIDE SEQUENCE [LARGE SCALE GENOMIC DNA]</scope>
    <source>
        <strain evidence="3 4">Rnr</strain>
    </source>
</reference>
<dbReference type="PANTHER" id="PTHR32494:SF5">
    <property type="entry name" value="ALLANTOATE AMIDOHYDROLASE"/>
    <property type="match status" value="1"/>
</dbReference>
<organism evidence="3 4">
    <name type="scientific">Agrobacterium burrii</name>
    <dbReference type="NCBI Taxonomy" id="2815339"/>
    <lineage>
        <taxon>Bacteria</taxon>
        <taxon>Pseudomonadati</taxon>
        <taxon>Pseudomonadota</taxon>
        <taxon>Alphaproteobacteria</taxon>
        <taxon>Hyphomicrobiales</taxon>
        <taxon>Rhizobiaceae</taxon>
        <taxon>Rhizobium/Agrobacterium group</taxon>
        <taxon>Agrobacterium</taxon>
        <taxon>Agrobacterium tumefaciens complex</taxon>
    </lineage>
</organism>
<evidence type="ECO:0000256" key="2">
    <source>
        <dbReference type="ARBA" id="ARBA00022801"/>
    </source>
</evidence>
<dbReference type="SUPFAM" id="SSF53187">
    <property type="entry name" value="Zn-dependent exopeptidases"/>
    <property type="match status" value="1"/>
</dbReference>
<evidence type="ECO:0000313" key="4">
    <source>
        <dbReference type="Proteomes" id="UP000664699"/>
    </source>
</evidence>
<proteinExistence type="inferred from homology"/>
<dbReference type="GO" id="GO:0016787">
    <property type="term" value="F:hydrolase activity"/>
    <property type="evidence" value="ECO:0007669"/>
    <property type="project" value="UniProtKB-KW"/>
</dbReference>
<protein>
    <submittedName>
        <fullName evidence="3">Zn-dependent hydrolase</fullName>
    </submittedName>
</protein>